<dbReference type="RefSeq" id="XP_001323162.1">
    <property type="nucleotide sequence ID" value="XM_001323127.1"/>
</dbReference>
<accession>A2E8V7</accession>
<evidence type="ECO:0000256" key="2">
    <source>
        <dbReference type="ARBA" id="ARBA00023043"/>
    </source>
</evidence>
<dbReference type="VEuPathDB" id="TrichDB:TVAGG3_0926560"/>
<dbReference type="EMBL" id="DS113329">
    <property type="protein sequence ID" value="EAY10939.1"/>
    <property type="molecule type" value="Genomic_DNA"/>
</dbReference>
<dbReference type="PROSITE" id="PS50297">
    <property type="entry name" value="ANK_REP_REGION"/>
    <property type="match status" value="1"/>
</dbReference>
<keyword evidence="2 3" id="KW-0040">ANK repeat</keyword>
<dbReference type="SMR" id="A2E8V7"/>
<organism evidence="4 5">
    <name type="scientific">Trichomonas vaginalis (strain ATCC PRA-98 / G3)</name>
    <dbReference type="NCBI Taxonomy" id="412133"/>
    <lineage>
        <taxon>Eukaryota</taxon>
        <taxon>Metamonada</taxon>
        <taxon>Parabasalia</taxon>
        <taxon>Trichomonadida</taxon>
        <taxon>Trichomonadidae</taxon>
        <taxon>Trichomonas</taxon>
    </lineage>
</organism>
<gene>
    <name evidence="4" type="ORF">TVAG_260250</name>
</gene>
<dbReference type="InParanoid" id="A2E8V7"/>
<dbReference type="Pfam" id="PF12796">
    <property type="entry name" value="Ank_2"/>
    <property type="match status" value="2"/>
</dbReference>
<dbReference type="AlphaFoldDB" id="A2E8V7"/>
<dbReference type="VEuPathDB" id="TrichDB:TVAG_260250"/>
<evidence type="ECO:0000313" key="4">
    <source>
        <dbReference type="EMBL" id="EAY10939.1"/>
    </source>
</evidence>
<reference evidence="4" key="1">
    <citation type="submission" date="2006-10" db="EMBL/GenBank/DDBJ databases">
        <authorList>
            <person name="Amadeo P."/>
            <person name="Zhao Q."/>
            <person name="Wortman J."/>
            <person name="Fraser-Liggett C."/>
            <person name="Carlton J."/>
        </authorList>
    </citation>
    <scope>NUCLEOTIDE SEQUENCE</scope>
    <source>
        <strain evidence="4">G3</strain>
    </source>
</reference>
<dbReference type="InterPro" id="IPR002110">
    <property type="entry name" value="Ankyrin_rpt"/>
</dbReference>
<dbReference type="PANTHER" id="PTHR24198">
    <property type="entry name" value="ANKYRIN REPEAT AND PROTEIN KINASE DOMAIN-CONTAINING PROTEIN"/>
    <property type="match status" value="1"/>
</dbReference>
<dbReference type="InterPro" id="IPR036770">
    <property type="entry name" value="Ankyrin_rpt-contain_sf"/>
</dbReference>
<protein>
    <submittedName>
        <fullName evidence="4">Uncharacterized protein</fullName>
    </submittedName>
</protein>
<keyword evidence="1" id="KW-0677">Repeat</keyword>
<evidence type="ECO:0000256" key="3">
    <source>
        <dbReference type="PROSITE-ProRule" id="PRU00023"/>
    </source>
</evidence>
<dbReference type="Proteomes" id="UP000001542">
    <property type="component" value="Unassembled WGS sequence"/>
</dbReference>
<dbReference type="PROSITE" id="PS50088">
    <property type="entry name" value="ANK_REPEAT"/>
    <property type="match status" value="1"/>
</dbReference>
<dbReference type="Gene3D" id="1.25.40.20">
    <property type="entry name" value="Ankyrin repeat-containing domain"/>
    <property type="match status" value="2"/>
</dbReference>
<dbReference type="STRING" id="5722.A2E8V7"/>
<sequence length="430" mass="49713">MASIDYDSYARTVCNWYNDEDFIGMRTIPELTKILDLCVLSPKQFNTIFEIISNKFNISEALCILQHSQIGALENVELAIGLLETISRIFNIKIIHNICTYLKRENSRDKAKIGNYQSRILKYNKNAADFEKIYAVLRLASEDNDQNTLNLVSEYGYINVKDENGKTCLHHAVYENNLKLLKYLCSTRNIDLNAKDSYENSALHYAIQNQYNDCLQYLCSRPNIDINAKDMSGETILHHAIKNKDLQSIYYICLIKKFNINAKNNAGKTALHYAAFVNDTNILHFICSKPKININEKANSGMTVLHYAAKRRDLNMVKYLLSFSNIDLYAKDNNNHTILHYAALNTDVEVIKYLYSTFNLSMNAKDNYGKNPFDCVPSNNNNNFVKKYISQILNIEWSPYLGSLSYYRPDEIKYSEERGFYSSNDFTEKY</sequence>
<dbReference type="OrthoDB" id="6354997at2759"/>
<proteinExistence type="predicted"/>
<dbReference type="KEGG" id="tva:4768877"/>
<dbReference type="eggNOG" id="KOG0504">
    <property type="taxonomic scope" value="Eukaryota"/>
</dbReference>
<dbReference type="SMART" id="SM00248">
    <property type="entry name" value="ANK"/>
    <property type="match status" value="6"/>
</dbReference>
<evidence type="ECO:0000313" key="5">
    <source>
        <dbReference type="Proteomes" id="UP000001542"/>
    </source>
</evidence>
<reference evidence="4" key="2">
    <citation type="journal article" date="2007" name="Science">
        <title>Draft genome sequence of the sexually transmitted pathogen Trichomonas vaginalis.</title>
        <authorList>
            <person name="Carlton J.M."/>
            <person name="Hirt R.P."/>
            <person name="Silva J.C."/>
            <person name="Delcher A.L."/>
            <person name="Schatz M."/>
            <person name="Zhao Q."/>
            <person name="Wortman J.R."/>
            <person name="Bidwell S.L."/>
            <person name="Alsmark U.C.M."/>
            <person name="Besteiro S."/>
            <person name="Sicheritz-Ponten T."/>
            <person name="Noel C.J."/>
            <person name="Dacks J.B."/>
            <person name="Foster P.G."/>
            <person name="Simillion C."/>
            <person name="Van de Peer Y."/>
            <person name="Miranda-Saavedra D."/>
            <person name="Barton G.J."/>
            <person name="Westrop G.D."/>
            <person name="Mueller S."/>
            <person name="Dessi D."/>
            <person name="Fiori P.L."/>
            <person name="Ren Q."/>
            <person name="Paulsen I."/>
            <person name="Zhang H."/>
            <person name="Bastida-Corcuera F.D."/>
            <person name="Simoes-Barbosa A."/>
            <person name="Brown M.T."/>
            <person name="Hayes R.D."/>
            <person name="Mukherjee M."/>
            <person name="Okumura C.Y."/>
            <person name="Schneider R."/>
            <person name="Smith A.J."/>
            <person name="Vanacova S."/>
            <person name="Villalvazo M."/>
            <person name="Haas B.J."/>
            <person name="Pertea M."/>
            <person name="Feldblyum T.V."/>
            <person name="Utterback T.R."/>
            <person name="Shu C.L."/>
            <person name="Osoegawa K."/>
            <person name="de Jong P.J."/>
            <person name="Hrdy I."/>
            <person name="Horvathova L."/>
            <person name="Zubacova Z."/>
            <person name="Dolezal P."/>
            <person name="Malik S.B."/>
            <person name="Logsdon J.M. Jr."/>
            <person name="Henze K."/>
            <person name="Gupta A."/>
            <person name="Wang C.C."/>
            <person name="Dunne R.L."/>
            <person name="Upcroft J.A."/>
            <person name="Upcroft P."/>
            <person name="White O."/>
            <person name="Salzberg S.L."/>
            <person name="Tang P."/>
            <person name="Chiu C.-H."/>
            <person name="Lee Y.-S."/>
            <person name="Embley T.M."/>
            <person name="Coombs G.H."/>
            <person name="Mottram J.C."/>
            <person name="Tachezy J."/>
            <person name="Fraser-Liggett C.M."/>
            <person name="Johnson P.J."/>
        </authorList>
    </citation>
    <scope>NUCLEOTIDE SEQUENCE [LARGE SCALE GENOMIC DNA]</scope>
    <source>
        <strain evidence="4">G3</strain>
    </source>
</reference>
<feature type="repeat" description="ANK" evidence="3">
    <location>
        <begin position="300"/>
        <end position="322"/>
    </location>
</feature>
<evidence type="ECO:0000256" key="1">
    <source>
        <dbReference type="ARBA" id="ARBA00022737"/>
    </source>
</evidence>
<name>A2E8V7_TRIV3</name>
<dbReference type="PANTHER" id="PTHR24198:SF165">
    <property type="entry name" value="ANKYRIN REPEAT-CONTAINING PROTEIN-RELATED"/>
    <property type="match status" value="1"/>
</dbReference>
<dbReference type="SUPFAM" id="SSF48403">
    <property type="entry name" value="Ankyrin repeat"/>
    <property type="match status" value="1"/>
</dbReference>
<keyword evidence="5" id="KW-1185">Reference proteome</keyword>